<dbReference type="Gene3D" id="1.10.287.470">
    <property type="entry name" value="Helix hairpin bin"/>
    <property type="match status" value="1"/>
</dbReference>
<keyword evidence="3" id="KW-0812">Transmembrane</keyword>
<name>A0A5A8F6Y4_9BACT</name>
<dbReference type="InterPro" id="IPR006143">
    <property type="entry name" value="RND_pump_MFP"/>
</dbReference>
<accession>A0A5A8F6Y4</accession>
<evidence type="ECO:0000256" key="3">
    <source>
        <dbReference type="SAM" id="Phobius"/>
    </source>
</evidence>
<dbReference type="Proteomes" id="UP000322876">
    <property type="component" value="Unassembled WGS sequence"/>
</dbReference>
<dbReference type="GO" id="GO:0015562">
    <property type="term" value="F:efflux transmembrane transporter activity"/>
    <property type="evidence" value="ECO:0007669"/>
    <property type="project" value="TreeGrafter"/>
</dbReference>
<feature type="transmembrane region" description="Helical" evidence="3">
    <location>
        <begin position="12"/>
        <end position="37"/>
    </location>
</feature>
<keyword evidence="3" id="KW-1133">Transmembrane helix</keyword>
<feature type="coiled-coil region" evidence="2">
    <location>
        <begin position="119"/>
        <end position="201"/>
    </location>
</feature>
<evidence type="ECO:0000259" key="4">
    <source>
        <dbReference type="Pfam" id="PF25917"/>
    </source>
</evidence>
<dbReference type="InterPro" id="IPR058625">
    <property type="entry name" value="MdtA-like_BSH"/>
</dbReference>
<organism evidence="5 6">
    <name type="scientific">Deferribacter autotrophicus</name>
    <dbReference type="NCBI Taxonomy" id="500465"/>
    <lineage>
        <taxon>Bacteria</taxon>
        <taxon>Pseudomonadati</taxon>
        <taxon>Deferribacterota</taxon>
        <taxon>Deferribacteres</taxon>
        <taxon>Deferribacterales</taxon>
        <taxon>Deferribacteraceae</taxon>
        <taxon>Deferribacter</taxon>
    </lineage>
</organism>
<proteinExistence type="inferred from homology"/>
<dbReference type="AlphaFoldDB" id="A0A5A8F6Y4"/>
<dbReference type="RefSeq" id="WP_149265796.1">
    <property type="nucleotide sequence ID" value="NZ_VFJB01000003.1"/>
</dbReference>
<dbReference type="SUPFAM" id="SSF111369">
    <property type="entry name" value="HlyD-like secretion proteins"/>
    <property type="match status" value="1"/>
</dbReference>
<keyword evidence="3" id="KW-0472">Membrane</keyword>
<evidence type="ECO:0000313" key="5">
    <source>
        <dbReference type="EMBL" id="KAA0259039.1"/>
    </source>
</evidence>
<dbReference type="EMBL" id="VFJB01000003">
    <property type="protein sequence ID" value="KAA0259039.1"/>
    <property type="molecule type" value="Genomic_DNA"/>
</dbReference>
<evidence type="ECO:0000256" key="2">
    <source>
        <dbReference type="SAM" id="Coils"/>
    </source>
</evidence>
<dbReference type="PANTHER" id="PTHR30469">
    <property type="entry name" value="MULTIDRUG RESISTANCE PROTEIN MDTA"/>
    <property type="match status" value="1"/>
</dbReference>
<dbReference type="PANTHER" id="PTHR30469:SF15">
    <property type="entry name" value="HLYD FAMILY OF SECRETION PROTEINS"/>
    <property type="match status" value="1"/>
</dbReference>
<feature type="domain" description="Multidrug resistance protein MdtA-like barrel-sandwich hybrid" evidence="4">
    <location>
        <begin position="80"/>
        <end position="224"/>
    </location>
</feature>
<dbReference type="Gene3D" id="2.40.50.100">
    <property type="match status" value="1"/>
</dbReference>
<gene>
    <name evidence="5" type="ORF">FHQ18_03560</name>
</gene>
<sequence length="388" mass="44579">MKNNNGYHKKTWLQRLISLIVIVLIIYAGLSVSKYLMKTRKKISRKKPKKMVTYVETVKGRIVDTNYIIYSFGNIYPAKSVTIYPEVSGKIKYINDKLLEGNYLKANELIAKIDDRDYLLNLKIKEANLNALYEDLKIELGKQKSAEKELKAAKNIIKNIDNESLYLILRKPYINKLKENIEIAKADLELAKLKLERTKIRSPFNAFVLKKYVDEGSYVTQGTKIADLIYADEFYLIALFPISELKWLDLKVVNFAKIIFDDGTVINGKIKSIEKAVDEKGLMVKAIISIKPELEKLSPVMIHNYANVEIFGKTLPKILMFPRTALKENNIVWINKDGKLLIKKIDVVFKNKDYVFTYDLSENDKIIVSNIAAPVENMPLKEVGKESE</sequence>
<keyword evidence="2" id="KW-0175">Coiled coil</keyword>
<dbReference type="OrthoDB" id="9781888at2"/>
<comment type="caution">
    <text evidence="5">The sequence shown here is derived from an EMBL/GenBank/DDBJ whole genome shotgun (WGS) entry which is preliminary data.</text>
</comment>
<dbReference type="Pfam" id="PF25917">
    <property type="entry name" value="BSH_RND"/>
    <property type="match status" value="1"/>
</dbReference>
<reference evidence="5 6" key="1">
    <citation type="submission" date="2019-06" db="EMBL/GenBank/DDBJ databases">
        <title>Genomic insights into carbon and energy metabolism of Deferribacter autotrophicus revealed new metabolic traits in the phylum Deferribacteres.</title>
        <authorList>
            <person name="Slobodkin A.I."/>
            <person name="Slobodkina G.B."/>
            <person name="Allioux M."/>
            <person name="Alain K."/>
            <person name="Jebbar M."/>
            <person name="Shadrin V."/>
            <person name="Kublanov I.V."/>
            <person name="Toshchakov S.V."/>
            <person name="Bonch-Osmolovskaya E.A."/>
        </authorList>
    </citation>
    <scope>NUCLEOTIDE SEQUENCE [LARGE SCALE GENOMIC DNA]</scope>
    <source>
        <strain evidence="5 6">SL50</strain>
    </source>
</reference>
<dbReference type="NCBIfam" id="TIGR01730">
    <property type="entry name" value="RND_mfp"/>
    <property type="match status" value="1"/>
</dbReference>
<evidence type="ECO:0000313" key="6">
    <source>
        <dbReference type="Proteomes" id="UP000322876"/>
    </source>
</evidence>
<evidence type="ECO:0000256" key="1">
    <source>
        <dbReference type="ARBA" id="ARBA00009477"/>
    </source>
</evidence>
<keyword evidence="6" id="KW-1185">Reference proteome</keyword>
<comment type="similarity">
    <text evidence="1">Belongs to the membrane fusion protein (MFP) (TC 8.A.1) family.</text>
</comment>
<dbReference type="Gene3D" id="2.40.30.170">
    <property type="match status" value="1"/>
</dbReference>
<dbReference type="GO" id="GO:1990281">
    <property type="term" value="C:efflux pump complex"/>
    <property type="evidence" value="ECO:0007669"/>
    <property type="project" value="TreeGrafter"/>
</dbReference>
<protein>
    <submittedName>
        <fullName evidence="5">Efflux RND transporter periplasmic adaptor subunit</fullName>
    </submittedName>
</protein>